<dbReference type="RefSeq" id="WP_076725305.1">
    <property type="nucleotide sequence ID" value="NZ_JABWTC010000003.1"/>
</dbReference>
<dbReference type="InterPro" id="IPR026268">
    <property type="entry name" value="RseC"/>
</dbReference>
<sequence length="149" mass="15063">MITETGKVIALKGDQAWVQTIRASACQSCAARHGCGQKALATVTGGRANQVLVANTVDARVGDEVVIGIPEQALLGASLLVYALPLLTLVLGSVVGHQLAPSGDLPAMIGGAGGLASGLGLAALWQRRLGSACEPRLVRVQRAASAACQ</sequence>
<reference evidence="2 3" key="1">
    <citation type="submission" date="2016-12" db="EMBL/GenBank/DDBJ databases">
        <title>Marinobacter lutaoensis whole genome sequencing.</title>
        <authorList>
            <person name="Verma A."/>
            <person name="Krishnamurthi S."/>
        </authorList>
    </citation>
    <scope>NUCLEOTIDE SEQUENCE [LARGE SCALE GENOMIC DNA]</scope>
    <source>
        <strain evidence="2 3">T5054</strain>
    </source>
</reference>
<keyword evidence="1" id="KW-0812">Transmembrane</keyword>
<keyword evidence="1" id="KW-0472">Membrane</keyword>
<feature type="transmembrane region" description="Helical" evidence="1">
    <location>
        <begin position="105"/>
        <end position="125"/>
    </location>
</feature>
<protein>
    <submittedName>
        <fullName evidence="2">Sigma E positive regulator RseC/MucC</fullName>
    </submittedName>
</protein>
<dbReference type="PANTHER" id="PTHR35867:SF1">
    <property type="entry name" value="PROTEIN RSEC"/>
    <property type="match status" value="1"/>
</dbReference>
<keyword evidence="3" id="KW-1185">Reference proteome</keyword>
<accession>A0A1V2DQC5</accession>
<keyword evidence="1" id="KW-1133">Transmembrane helix</keyword>
<comment type="caution">
    <text evidence="2">The sequence shown here is derived from an EMBL/GenBank/DDBJ whole genome shotgun (WGS) entry which is preliminary data.</text>
</comment>
<name>A0A1V2DQC5_9GAMM</name>
<gene>
    <name evidence="2" type="ORF">BTO32_14255</name>
</gene>
<proteinExistence type="predicted"/>
<dbReference type="EMBL" id="MSCW01000008">
    <property type="protein sequence ID" value="ONF42838.1"/>
    <property type="molecule type" value="Genomic_DNA"/>
</dbReference>
<dbReference type="OrthoDB" id="9795854at2"/>
<dbReference type="AlphaFoldDB" id="A0A1V2DQC5"/>
<dbReference type="Proteomes" id="UP000189339">
    <property type="component" value="Unassembled WGS sequence"/>
</dbReference>
<dbReference type="PANTHER" id="PTHR35867">
    <property type="entry name" value="PROTEIN RSEC"/>
    <property type="match status" value="1"/>
</dbReference>
<evidence type="ECO:0000313" key="3">
    <source>
        <dbReference type="Proteomes" id="UP000189339"/>
    </source>
</evidence>
<dbReference type="Pfam" id="PF04246">
    <property type="entry name" value="RseC_MucC"/>
    <property type="match status" value="1"/>
</dbReference>
<dbReference type="STRING" id="135739.BTO32_14255"/>
<dbReference type="InterPro" id="IPR007359">
    <property type="entry name" value="SigmaE_reg_RseC_MucC"/>
</dbReference>
<organism evidence="2 3">
    <name type="scientific">Marinobacter lutaoensis</name>
    <dbReference type="NCBI Taxonomy" id="135739"/>
    <lineage>
        <taxon>Bacteria</taxon>
        <taxon>Pseudomonadati</taxon>
        <taxon>Pseudomonadota</taxon>
        <taxon>Gammaproteobacteria</taxon>
        <taxon>Pseudomonadales</taxon>
        <taxon>Marinobacteraceae</taxon>
        <taxon>Marinobacter</taxon>
    </lineage>
</organism>
<dbReference type="PIRSF" id="PIRSF004923">
    <property type="entry name" value="RseC"/>
    <property type="match status" value="1"/>
</dbReference>
<feature type="transmembrane region" description="Helical" evidence="1">
    <location>
        <begin position="79"/>
        <end position="99"/>
    </location>
</feature>
<evidence type="ECO:0000256" key="1">
    <source>
        <dbReference type="SAM" id="Phobius"/>
    </source>
</evidence>
<evidence type="ECO:0000313" key="2">
    <source>
        <dbReference type="EMBL" id="ONF42838.1"/>
    </source>
</evidence>